<evidence type="ECO:0000256" key="2">
    <source>
        <dbReference type="SAM" id="SignalP"/>
    </source>
</evidence>
<keyword evidence="5" id="KW-1185">Reference proteome</keyword>
<reference evidence="4 5" key="1">
    <citation type="submission" date="2019-12" db="EMBL/GenBank/DDBJ databases">
        <title>Deinococcus sp. HMF7620 Genome sequencing and assembly.</title>
        <authorList>
            <person name="Kang H."/>
            <person name="Kim H."/>
            <person name="Joh K."/>
        </authorList>
    </citation>
    <scope>NUCLEOTIDE SEQUENCE [LARGE SCALE GENOMIC DNA]</scope>
    <source>
        <strain evidence="4 5">HMF7620</strain>
    </source>
</reference>
<dbReference type="InterPro" id="IPR001846">
    <property type="entry name" value="VWF_type-D"/>
</dbReference>
<feature type="domain" description="VWFD" evidence="3">
    <location>
        <begin position="856"/>
        <end position="1040"/>
    </location>
</feature>
<evidence type="ECO:0000256" key="1">
    <source>
        <dbReference type="SAM" id="MobiDB-lite"/>
    </source>
</evidence>
<dbReference type="RefSeq" id="WP_157457861.1">
    <property type="nucleotide sequence ID" value="NZ_WQLB01000003.1"/>
</dbReference>
<dbReference type="PANTHER" id="PTHR13802">
    <property type="entry name" value="MUCIN 4-RELATED"/>
    <property type="match status" value="1"/>
</dbReference>
<dbReference type="Gene3D" id="2.60.120.430">
    <property type="entry name" value="Galactose-binding lectin"/>
    <property type="match status" value="1"/>
</dbReference>
<dbReference type="PROSITE" id="PS51233">
    <property type="entry name" value="VWFD"/>
    <property type="match status" value="1"/>
</dbReference>
<feature type="chain" id="PRO_5028899582" description="VWFD domain-containing protein" evidence="2">
    <location>
        <begin position="44"/>
        <end position="1337"/>
    </location>
</feature>
<proteinExistence type="predicted"/>
<keyword evidence="2" id="KW-0732">Signal</keyword>
<protein>
    <recommendedName>
        <fullName evidence="3">VWFD domain-containing protein</fullName>
    </recommendedName>
</protein>
<name>A0A7C9LS29_9DEIO</name>
<accession>A0A7C9LS29</accession>
<dbReference type="EMBL" id="WQLB01000003">
    <property type="protein sequence ID" value="MVN85820.1"/>
    <property type="molecule type" value="Genomic_DNA"/>
</dbReference>
<gene>
    <name evidence="4" type="ORF">GO986_03470</name>
</gene>
<dbReference type="PANTHER" id="PTHR13802:SF52">
    <property type="entry name" value="MUCIN-4"/>
    <property type="match status" value="1"/>
</dbReference>
<evidence type="ECO:0000259" key="3">
    <source>
        <dbReference type="PROSITE" id="PS51233"/>
    </source>
</evidence>
<organism evidence="4 5">
    <name type="scientific">Deinococcus arboris</name>
    <dbReference type="NCBI Taxonomy" id="2682977"/>
    <lineage>
        <taxon>Bacteria</taxon>
        <taxon>Thermotogati</taxon>
        <taxon>Deinococcota</taxon>
        <taxon>Deinococci</taxon>
        <taxon>Deinococcales</taxon>
        <taxon>Deinococcaceae</taxon>
        <taxon>Deinococcus</taxon>
    </lineage>
</organism>
<feature type="signal peptide" evidence="2">
    <location>
        <begin position="1"/>
        <end position="43"/>
    </location>
</feature>
<dbReference type="InterPro" id="IPR051495">
    <property type="entry name" value="Epithelial_Barrier/Signaling"/>
</dbReference>
<evidence type="ECO:0000313" key="5">
    <source>
        <dbReference type="Proteomes" id="UP000483286"/>
    </source>
</evidence>
<dbReference type="Proteomes" id="UP000483286">
    <property type="component" value="Unassembled WGS sequence"/>
</dbReference>
<feature type="compositionally biased region" description="Low complexity" evidence="1">
    <location>
        <begin position="45"/>
        <end position="61"/>
    </location>
</feature>
<dbReference type="Pfam" id="PF00094">
    <property type="entry name" value="VWD"/>
    <property type="match status" value="1"/>
</dbReference>
<comment type="caution">
    <text evidence="4">The sequence shown here is derived from an EMBL/GenBank/DDBJ whole genome shotgun (WGS) entry which is preliminary data.</text>
</comment>
<evidence type="ECO:0000313" key="4">
    <source>
        <dbReference type="EMBL" id="MVN85820.1"/>
    </source>
</evidence>
<sequence>MNDPHPPTTVFPSSPRRPLRTLLLTGTCLALTACGLNTPAAPAAQSPAQAAASPRASVAPQGTPAPASPGRPLPGRAAPSLYVTPSAALLTRAGDSAELTVHYFDPARPGAPLPDEVLASLEWANSARGAYTVEPLGKGRVRVTATSAVGSSLIAVRATGPADTVLTAPPVLVATATATKGTQLLSDQQVVFPVGYIPDGADPGNFPLPGIENGLVGGFSVQEVQAALITRPLDGGKVQLVREPVVLRGPAPALGTRLLGQGGATVMGTVRAAETRGEYSLVQLETEAIALYLGKYDLRLDTTRLTAQGWDLARVHQVAAPVGGTSRQARPRPGELCEVSGQLGNGSVQPLELTHDFDFDVYADLMSAEPVMAAKLTAQLGLKSSAEFRGGGSAEVSCELGELDIDLPITGPFAAVLSPSVTLTPSFEASMQLEGGPHLKAEATASVKVIVPVSTDADVAGRHDPDYRRGVQVLPATPTLDWTLEPDFKAWTFEQQAGLYGTGSLNMIVGGQTTRALKRLSGWLNLGGWLDPLLEATKLELVTVKIGPEFKAVYGDDITVAQNRETPTEAGAVLSVETDLKFVRAVSEALSRLGLADLGPFDVLSWRPAELNFYRPVGEGDFEALKNGQPFGGGRVRVGDRLQLGGQATLEDVTGLLAEPGSLVARRGGVWVDGDETFALGADVPNFIVESPGSEDAARLDTQPIEVTQALCDRMGDSGHLMLLSHNRLFGRVPAAGYVGGIDITCRNLLVTLDPPNSRAEGRAGKTVTKTVGLTVKEGGAPAHYDLSWTGASSSAPASGVFESGEGNLGIPLSFTCPQVPEDSVHSASVRAVVSVGGHAETRDATVTFVCKGEAPDGGSTGDPHLETLDGQRYDLQLVGEFVLARTTQSASDFEVQVRTVKEPNGWFYGQVAWNSAYALRVGQNRVNVAGDGALRVNGQGIGAGVPTVTLPGGGRIDRDGARVTVTWPDGTFVRMHGSSVHVRLAAARRGQVTGLLGNANGQDDDFVVQGAGQPLTNPSAHDLHWTFGHSWRVTDATSLFDYTAGQSTATFTDLSFPSQIVTLDGLRGRDPAAFQQAEDRCLGRDTDPATPDVPLPPSALEACVMDVLLTDRDAEVLAHHREEHTPGFSVQPSTATVFVGRSLPLRVQLTGGLNPASITWSADQGTVGADGTYTAPAQPGTYRVRAVSGALTREVTVTVVAADLSFDIRGTDYNWQDTGITLPANTKVRLVAAGTVFVGDHGNWLNWPLGPEGVDRAGWTYDFPADNVQNRFNLVARVTQPGQPKTDKSALTWGYGFTEWTCVPAGGHLWLTHNDTYSLDNSGRYDVKIDQAPCDP</sequence>
<dbReference type="SMART" id="SM00216">
    <property type="entry name" value="VWD"/>
    <property type="match status" value="1"/>
</dbReference>
<feature type="region of interest" description="Disordered" evidence="1">
    <location>
        <begin position="45"/>
        <end position="78"/>
    </location>
</feature>